<organism evidence="2 3">
    <name type="scientific">Allacma fusca</name>
    <dbReference type="NCBI Taxonomy" id="39272"/>
    <lineage>
        <taxon>Eukaryota</taxon>
        <taxon>Metazoa</taxon>
        <taxon>Ecdysozoa</taxon>
        <taxon>Arthropoda</taxon>
        <taxon>Hexapoda</taxon>
        <taxon>Collembola</taxon>
        <taxon>Symphypleona</taxon>
        <taxon>Sminthuridae</taxon>
        <taxon>Allacma</taxon>
    </lineage>
</organism>
<reference evidence="2" key="1">
    <citation type="submission" date="2021-06" db="EMBL/GenBank/DDBJ databases">
        <authorList>
            <person name="Hodson N. C."/>
            <person name="Mongue J. A."/>
            <person name="Jaron S. K."/>
        </authorList>
    </citation>
    <scope>NUCLEOTIDE SEQUENCE</scope>
</reference>
<dbReference type="AlphaFoldDB" id="A0A8J2KCH2"/>
<evidence type="ECO:0000313" key="3">
    <source>
        <dbReference type="Proteomes" id="UP000708208"/>
    </source>
</evidence>
<gene>
    <name evidence="2" type="ORF">AFUS01_LOCUS22093</name>
</gene>
<evidence type="ECO:0000256" key="1">
    <source>
        <dbReference type="SAM" id="MobiDB-lite"/>
    </source>
</evidence>
<sequence length="153" mass="16916">MSFFGLFNWGSESENGNKLLREHLKKCAGLGDRPPVYKCCDTSDPCADRTGCSKRPGDQDDQDACPEPERCNLVPYCPKCDVPATLTFSCPEGTCPPISKPKTKCCPRPEQAKSVLCPRPKESEDEKKKRCQKPKPTGCGSENSCEPRPLRYG</sequence>
<comment type="caution">
    <text evidence="2">The sequence shown here is derived from an EMBL/GenBank/DDBJ whole genome shotgun (WGS) entry which is preliminary data.</text>
</comment>
<dbReference type="Proteomes" id="UP000708208">
    <property type="component" value="Unassembled WGS sequence"/>
</dbReference>
<proteinExistence type="predicted"/>
<accession>A0A8J2KCH2</accession>
<feature type="compositionally biased region" description="Basic and acidic residues" evidence="1">
    <location>
        <begin position="119"/>
        <end position="128"/>
    </location>
</feature>
<evidence type="ECO:0000313" key="2">
    <source>
        <dbReference type="EMBL" id="CAG7733663.1"/>
    </source>
</evidence>
<keyword evidence="3" id="KW-1185">Reference proteome</keyword>
<name>A0A8J2KCH2_9HEXA</name>
<dbReference type="EMBL" id="CAJVCH010253254">
    <property type="protein sequence ID" value="CAG7733663.1"/>
    <property type="molecule type" value="Genomic_DNA"/>
</dbReference>
<feature type="region of interest" description="Disordered" evidence="1">
    <location>
        <begin position="98"/>
        <end position="153"/>
    </location>
</feature>
<protein>
    <submittedName>
        <fullName evidence="2">Uncharacterized protein</fullName>
    </submittedName>
</protein>